<reference evidence="1" key="3">
    <citation type="submission" date="2022-06" db="UniProtKB">
        <authorList>
            <consortium name="EnsemblPlants"/>
        </authorList>
    </citation>
    <scope>IDENTIFICATION</scope>
</reference>
<evidence type="ECO:0000313" key="2">
    <source>
        <dbReference type="Proteomes" id="UP000015106"/>
    </source>
</evidence>
<accession>A0A8R7TU93</accession>
<sequence length="60" mass="6478">MQSCGCPLEENWGARPGCAGKQPSGVCLITSGIIQNWQTMACAFCCVCGHFMERSKCLSF</sequence>
<dbReference type="Proteomes" id="UP000015106">
    <property type="component" value="Chromosome 3"/>
</dbReference>
<name>A0A8R7TU93_TRIUA</name>
<protein>
    <submittedName>
        <fullName evidence="1">Uncharacterized protein</fullName>
    </submittedName>
</protein>
<evidence type="ECO:0000313" key="1">
    <source>
        <dbReference type="EnsemblPlants" id="TuG1812G0300001941.01.T01.cds446594"/>
    </source>
</evidence>
<organism evidence="1 2">
    <name type="scientific">Triticum urartu</name>
    <name type="common">Red wild einkorn</name>
    <name type="synonym">Crithodium urartu</name>
    <dbReference type="NCBI Taxonomy" id="4572"/>
    <lineage>
        <taxon>Eukaryota</taxon>
        <taxon>Viridiplantae</taxon>
        <taxon>Streptophyta</taxon>
        <taxon>Embryophyta</taxon>
        <taxon>Tracheophyta</taxon>
        <taxon>Spermatophyta</taxon>
        <taxon>Magnoliopsida</taxon>
        <taxon>Liliopsida</taxon>
        <taxon>Poales</taxon>
        <taxon>Poaceae</taxon>
        <taxon>BOP clade</taxon>
        <taxon>Pooideae</taxon>
        <taxon>Triticodae</taxon>
        <taxon>Triticeae</taxon>
        <taxon>Triticinae</taxon>
        <taxon>Triticum</taxon>
    </lineage>
</organism>
<dbReference type="AlphaFoldDB" id="A0A8R7TU93"/>
<keyword evidence="2" id="KW-1185">Reference proteome</keyword>
<dbReference type="EnsemblPlants" id="TuG1812G0300001941.01.T01">
    <property type="protein sequence ID" value="TuG1812G0300001941.01.T01.cds446594"/>
    <property type="gene ID" value="TuG1812G0300001941.01"/>
</dbReference>
<proteinExistence type="predicted"/>
<reference evidence="2" key="1">
    <citation type="journal article" date="2013" name="Nature">
        <title>Draft genome of the wheat A-genome progenitor Triticum urartu.</title>
        <authorList>
            <person name="Ling H.Q."/>
            <person name="Zhao S."/>
            <person name="Liu D."/>
            <person name="Wang J."/>
            <person name="Sun H."/>
            <person name="Zhang C."/>
            <person name="Fan H."/>
            <person name="Li D."/>
            <person name="Dong L."/>
            <person name="Tao Y."/>
            <person name="Gao C."/>
            <person name="Wu H."/>
            <person name="Li Y."/>
            <person name="Cui Y."/>
            <person name="Guo X."/>
            <person name="Zheng S."/>
            <person name="Wang B."/>
            <person name="Yu K."/>
            <person name="Liang Q."/>
            <person name="Yang W."/>
            <person name="Lou X."/>
            <person name="Chen J."/>
            <person name="Feng M."/>
            <person name="Jian J."/>
            <person name="Zhang X."/>
            <person name="Luo G."/>
            <person name="Jiang Y."/>
            <person name="Liu J."/>
            <person name="Wang Z."/>
            <person name="Sha Y."/>
            <person name="Zhang B."/>
            <person name="Wu H."/>
            <person name="Tang D."/>
            <person name="Shen Q."/>
            <person name="Xue P."/>
            <person name="Zou S."/>
            <person name="Wang X."/>
            <person name="Liu X."/>
            <person name="Wang F."/>
            <person name="Yang Y."/>
            <person name="An X."/>
            <person name="Dong Z."/>
            <person name="Zhang K."/>
            <person name="Zhang X."/>
            <person name="Luo M.C."/>
            <person name="Dvorak J."/>
            <person name="Tong Y."/>
            <person name="Wang J."/>
            <person name="Yang H."/>
            <person name="Li Z."/>
            <person name="Wang D."/>
            <person name="Zhang A."/>
            <person name="Wang J."/>
        </authorList>
    </citation>
    <scope>NUCLEOTIDE SEQUENCE</scope>
    <source>
        <strain evidence="2">cv. G1812</strain>
    </source>
</reference>
<dbReference type="Gramene" id="TuG1812G0300001941.01.T01">
    <property type="protein sequence ID" value="TuG1812G0300001941.01.T01.cds446594"/>
    <property type="gene ID" value="TuG1812G0300001941.01"/>
</dbReference>
<reference evidence="1" key="2">
    <citation type="submission" date="2018-03" db="EMBL/GenBank/DDBJ databases">
        <title>The Triticum urartu genome reveals the dynamic nature of wheat genome evolution.</title>
        <authorList>
            <person name="Ling H."/>
            <person name="Ma B."/>
            <person name="Shi X."/>
            <person name="Liu H."/>
            <person name="Dong L."/>
            <person name="Sun H."/>
            <person name="Cao Y."/>
            <person name="Gao Q."/>
            <person name="Zheng S."/>
            <person name="Li Y."/>
            <person name="Yu Y."/>
            <person name="Du H."/>
            <person name="Qi M."/>
            <person name="Li Y."/>
            <person name="Yu H."/>
            <person name="Cui Y."/>
            <person name="Wang N."/>
            <person name="Chen C."/>
            <person name="Wu H."/>
            <person name="Zhao Y."/>
            <person name="Zhang J."/>
            <person name="Li Y."/>
            <person name="Zhou W."/>
            <person name="Zhang B."/>
            <person name="Hu W."/>
            <person name="Eijk M."/>
            <person name="Tang J."/>
            <person name="Witsenboer H."/>
            <person name="Zhao S."/>
            <person name="Li Z."/>
            <person name="Zhang A."/>
            <person name="Wang D."/>
            <person name="Liang C."/>
        </authorList>
    </citation>
    <scope>NUCLEOTIDE SEQUENCE [LARGE SCALE GENOMIC DNA]</scope>
    <source>
        <strain evidence="1">cv. G1812</strain>
    </source>
</reference>